<reference evidence="2" key="1">
    <citation type="journal article" date="2017" name="Nat. Microbiol.">
        <title>Global analysis of biosynthetic gene clusters reveals vast potential of secondary metabolite production in Penicillium species.</title>
        <authorList>
            <person name="Nielsen J.C."/>
            <person name="Grijseels S."/>
            <person name="Prigent S."/>
            <person name="Ji B."/>
            <person name="Dainat J."/>
            <person name="Nielsen K.F."/>
            <person name="Frisvad J.C."/>
            <person name="Workman M."/>
            <person name="Nielsen J."/>
        </authorList>
    </citation>
    <scope>NUCLEOTIDE SEQUENCE [LARGE SCALE GENOMIC DNA]</scope>
    <source>
        <strain evidence="2">IBT 31811</strain>
    </source>
</reference>
<sequence>MSSFGWSLVSFGHLKSWGLILRNGYVQLLVAGFGVIASEAVAARCLASTSTLLQKPGQPLLLKYTNTPPSNSSLGKLTFASWKV</sequence>
<comment type="caution">
    <text evidence="1">The sequence shown here is derived from an EMBL/GenBank/DDBJ whole genome shotgun (WGS) entry which is preliminary data.</text>
</comment>
<dbReference type="AlphaFoldDB" id="A0A1V6QFP1"/>
<dbReference type="EMBL" id="MDYN01000005">
    <property type="protein sequence ID" value="OQD87797.1"/>
    <property type="molecule type" value="Genomic_DNA"/>
</dbReference>
<proteinExistence type="predicted"/>
<keyword evidence="2" id="KW-1185">Reference proteome</keyword>
<organism evidence="1 2">
    <name type="scientific">Penicillium antarcticum</name>
    <dbReference type="NCBI Taxonomy" id="416450"/>
    <lineage>
        <taxon>Eukaryota</taxon>
        <taxon>Fungi</taxon>
        <taxon>Dikarya</taxon>
        <taxon>Ascomycota</taxon>
        <taxon>Pezizomycotina</taxon>
        <taxon>Eurotiomycetes</taxon>
        <taxon>Eurotiomycetidae</taxon>
        <taxon>Eurotiales</taxon>
        <taxon>Aspergillaceae</taxon>
        <taxon>Penicillium</taxon>
    </lineage>
</organism>
<gene>
    <name evidence="1" type="ORF">PENANT_c005G06607</name>
</gene>
<evidence type="ECO:0000313" key="2">
    <source>
        <dbReference type="Proteomes" id="UP000191672"/>
    </source>
</evidence>
<evidence type="ECO:0000313" key="1">
    <source>
        <dbReference type="EMBL" id="OQD87797.1"/>
    </source>
</evidence>
<name>A0A1V6QFP1_9EURO</name>
<accession>A0A1V6QFP1</accession>
<dbReference type="Proteomes" id="UP000191672">
    <property type="component" value="Unassembled WGS sequence"/>
</dbReference>
<protein>
    <submittedName>
        <fullName evidence="1">Uncharacterized protein</fullName>
    </submittedName>
</protein>